<dbReference type="Gene3D" id="1.20.5.190">
    <property type="match status" value="1"/>
</dbReference>
<proteinExistence type="predicted"/>
<reference evidence="1" key="1">
    <citation type="submission" date="2020-08" db="EMBL/GenBank/DDBJ databases">
        <title>Genome public.</title>
        <authorList>
            <person name="Liu C."/>
            <person name="Sun Q."/>
        </authorList>
    </citation>
    <scope>NUCLEOTIDE SEQUENCE</scope>
    <source>
        <strain evidence="1">NSJ-51</strain>
    </source>
</reference>
<protein>
    <submittedName>
        <fullName evidence="1">Uncharacterized protein</fullName>
    </submittedName>
</protein>
<keyword evidence="2" id="KW-1185">Reference proteome</keyword>
<evidence type="ECO:0000313" key="2">
    <source>
        <dbReference type="Proteomes" id="UP000661435"/>
    </source>
</evidence>
<dbReference type="RefSeq" id="WP_186907861.1">
    <property type="nucleotide sequence ID" value="NZ_JACOPP010000011.1"/>
</dbReference>
<evidence type="ECO:0000313" key="1">
    <source>
        <dbReference type="EMBL" id="MBC5733977.1"/>
    </source>
</evidence>
<dbReference type="AlphaFoldDB" id="A0A8J6JES8"/>
<comment type="caution">
    <text evidence="1">The sequence shown here is derived from an EMBL/GenBank/DDBJ whole genome shotgun (WGS) entry which is preliminary data.</text>
</comment>
<accession>A0A8J6JES8</accession>
<name>A0A8J6JES8_9FIRM</name>
<gene>
    <name evidence="1" type="ORF">H8S57_09600</name>
</gene>
<sequence length="107" mass="11766">MSNDERILEILVQLQSDMKEVMADVSGLKGDVSALKADVSGIKTRLDVDITKQLNLLAEGHQSLVERLDVLDEVKELSEDTKATVDVMYSVVSKHSIDINKLKAKVG</sequence>
<dbReference type="EMBL" id="JACOPP010000011">
    <property type="protein sequence ID" value="MBC5733977.1"/>
    <property type="molecule type" value="Genomic_DNA"/>
</dbReference>
<dbReference type="Proteomes" id="UP000661435">
    <property type="component" value="Unassembled WGS sequence"/>
</dbReference>
<organism evidence="1 2">
    <name type="scientific">Lawsonibacter hominis</name>
    <dbReference type="NCBI Taxonomy" id="2763053"/>
    <lineage>
        <taxon>Bacteria</taxon>
        <taxon>Bacillati</taxon>
        <taxon>Bacillota</taxon>
        <taxon>Clostridia</taxon>
        <taxon>Eubacteriales</taxon>
        <taxon>Oscillospiraceae</taxon>
        <taxon>Lawsonibacter</taxon>
    </lineage>
</organism>